<name>A0A9P5VKB2_9FUNG</name>
<dbReference type="GO" id="GO:0003729">
    <property type="term" value="F:mRNA binding"/>
    <property type="evidence" value="ECO:0007669"/>
    <property type="project" value="TreeGrafter"/>
</dbReference>
<dbReference type="InterPro" id="IPR045180">
    <property type="entry name" value="La_dom_prot"/>
</dbReference>
<dbReference type="GO" id="GO:0006396">
    <property type="term" value="P:RNA processing"/>
    <property type="evidence" value="ECO:0007669"/>
    <property type="project" value="InterPro"/>
</dbReference>
<dbReference type="SUPFAM" id="SSF46785">
    <property type="entry name" value="Winged helix' DNA-binding domain"/>
    <property type="match status" value="1"/>
</dbReference>
<dbReference type="InterPro" id="IPR002344">
    <property type="entry name" value="Lupus_La"/>
</dbReference>
<feature type="domain" description="RRM" evidence="6">
    <location>
        <begin position="128"/>
        <end position="222"/>
    </location>
</feature>
<dbReference type="Gene3D" id="1.10.10.10">
    <property type="entry name" value="Winged helix-like DNA-binding domain superfamily/Winged helix DNA-binding domain"/>
    <property type="match status" value="1"/>
</dbReference>
<evidence type="ECO:0000256" key="5">
    <source>
        <dbReference type="SAM" id="MobiDB-lite"/>
    </source>
</evidence>
<dbReference type="PANTHER" id="PTHR22792">
    <property type="entry name" value="LUPUS LA PROTEIN-RELATED"/>
    <property type="match status" value="1"/>
</dbReference>
<dbReference type="Pfam" id="PF00076">
    <property type="entry name" value="RRM_1"/>
    <property type="match status" value="1"/>
</dbReference>
<dbReference type="GO" id="GO:1990904">
    <property type="term" value="C:ribonucleoprotein complex"/>
    <property type="evidence" value="ECO:0007669"/>
    <property type="project" value="InterPro"/>
</dbReference>
<evidence type="ECO:0000259" key="6">
    <source>
        <dbReference type="PROSITE" id="PS50102"/>
    </source>
</evidence>
<reference evidence="8" key="1">
    <citation type="journal article" date="2020" name="Fungal Divers.">
        <title>Resolving the Mortierellaceae phylogeny through synthesis of multi-gene phylogenetics and phylogenomics.</title>
        <authorList>
            <person name="Vandepol N."/>
            <person name="Liber J."/>
            <person name="Desiro A."/>
            <person name="Na H."/>
            <person name="Kennedy M."/>
            <person name="Barry K."/>
            <person name="Grigoriev I.V."/>
            <person name="Miller A.N."/>
            <person name="O'Donnell K."/>
            <person name="Stajich J.E."/>
            <person name="Bonito G."/>
        </authorList>
    </citation>
    <scope>NUCLEOTIDE SEQUENCE</scope>
    <source>
        <strain evidence="8">NVP1</strain>
    </source>
</reference>
<dbReference type="SUPFAM" id="SSF54928">
    <property type="entry name" value="RNA-binding domain, RBD"/>
    <property type="match status" value="1"/>
</dbReference>
<keyword evidence="2 4" id="KW-0694">RNA-binding</keyword>
<keyword evidence="9" id="KW-1185">Reference proteome</keyword>
<protein>
    <recommendedName>
        <fullName evidence="10">La protein</fullName>
    </recommendedName>
</protein>
<keyword evidence="3" id="KW-0539">Nucleus</keyword>
<evidence type="ECO:0000256" key="4">
    <source>
        <dbReference type="PROSITE-ProRule" id="PRU00332"/>
    </source>
</evidence>
<dbReference type="Proteomes" id="UP000696485">
    <property type="component" value="Unassembled WGS sequence"/>
</dbReference>
<evidence type="ECO:0000259" key="7">
    <source>
        <dbReference type="PROSITE" id="PS50961"/>
    </source>
</evidence>
<evidence type="ECO:0000256" key="1">
    <source>
        <dbReference type="ARBA" id="ARBA00004123"/>
    </source>
</evidence>
<dbReference type="Pfam" id="PF05383">
    <property type="entry name" value="La"/>
    <property type="match status" value="1"/>
</dbReference>
<dbReference type="SMART" id="SM00360">
    <property type="entry name" value="RRM"/>
    <property type="match status" value="1"/>
</dbReference>
<feature type="domain" description="HTH La-type RNA-binding" evidence="7">
    <location>
        <begin position="32"/>
        <end position="123"/>
    </location>
</feature>
<dbReference type="InterPro" id="IPR035979">
    <property type="entry name" value="RBD_domain_sf"/>
</dbReference>
<dbReference type="PROSITE" id="PS50102">
    <property type="entry name" value="RRM"/>
    <property type="match status" value="1"/>
</dbReference>
<dbReference type="PANTHER" id="PTHR22792:SF140">
    <property type="entry name" value="ACHILLES, ISOFORM A"/>
    <property type="match status" value="1"/>
</dbReference>
<comment type="caution">
    <text evidence="8">The sequence shown here is derived from an EMBL/GenBank/DDBJ whole genome shotgun (WGS) entry which is preliminary data.</text>
</comment>
<evidence type="ECO:0000313" key="8">
    <source>
        <dbReference type="EMBL" id="KAF9328927.1"/>
    </source>
</evidence>
<dbReference type="InterPro" id="IPR000504">
    <property type="entry name" value="RRM_dom"/>
</dbReference>
<dbReference type="InterPro" id="IPR036390">
    <property type="entry name" value="WH_DNA-bd_sf"/>
</dbReference>
<dbReference type="InterPro" id="IPR006630">
    <property type="entry name" value="La_HTH"/>
</dbReference>
<evidence type="ECO:0000313" key="9">
    <source>
        <dbReference type="Proteomes" id="UP000696485"/>
    </source>
</evidence>
<feature type="region of interest" description="Disordered" evidence="5">
    <location>
        <begin position="219"/>
        <end position="245"/>
    </location>
</feature>
<accession>A0A9P5VKB2</accession>
<dbReference type="InterPro" id="IPR012677">
    <property type="entry name" value="Nucleotide-bd_a/b_plait_sf"/>
</dbReference>
<sequence>MTDTPVVEAVAAPVETIPAAEAPAETPAVEVKADKAAQKAQILKQVEFYFSDSNLPSDKFMSELVSKNKDGYVSIAKISSFKRMREFTDKDLIVEALRESPELLQVSEDGLTVRRKSAVVHTKDHFQRSIYAKGFGEETPSLQLELEEYFSQYGDIKQVRMRRNNETSAFKGSVFVEYATLDEANKVASSKLQYKDQDLLVMSKQAYCEMKAKELGLDPSEIRARPQSKGFNNKDKKEKRPREEEKVETVEDMKNKVIRLTGLTSAEGAGLKEIKDAMKEHFRYGYVKWPRESDVAEIQIKSDDKDAAKVVADLQESGFTFNGTKPEISAASDEQVQAFFEDKKTWEANMSSRESNRGGRGGRGGRGRGGRGRGRGGNDRKKIRTD</sequence>
<feature type="compositionally biased region" description="Basic residues" evidence="5">
    <location>
        <begin position="363"/>
        <end position="374"/>
    </location>
</feature>
<evidence type="ECO:0008006" key="10">
    <source>
        <dbReference type="Google" id="ProtNLM"/>
    </source>
</evidence>
<feature type="compositionally biased region" description="Basic and acidic residues" evidence="5">
    <location>
        <begin position="232"/>
        <end position="245"/>
    </location>
</feature>
<evidence type="ECO:0000256" key="2">
    <source>
        <dbReference type="ARBA" id="ARBA00022884"/>
    </source>
</evidence>
<evidence type="ECO:0000256" key="3">
    <source>
        <dbReference type="ARBA" id="ARBA00023242"/>
    </source>
</evidence>
<dbReference type="SMART" id="SM00715">
    <property type="entry name" value="LA"/>
    <property type="match status" value="1"/>
</dbReference>
<dbReference type="PROSITE" id="PS50961">
    <property type="entry name" value="HTH_LA"/>
    <property type="match status" value="1"/>
</dbReference>
<proteinExistence type="predicted"/>
<dbReference type="PRINTS" id="PR00302">
    <property type="entry name" value="LUPUSLA"/>
</dbReference>
<dbReference type="CDD" id="cd12291">
    <property type="entry name" value="RRM1_La"/>
    <property type="match status" value="1"/>
</dbReference>
<feature type="compositionally biased region" description="Basic and acidic residues" evidence="5">
    <location>
        <begin position="376"/>
        <end position="386"/>
    </location>
</feature>
<gene>
    <name evidence="8" type="ORF">BG006_007974</name>
</gene>
<dbReference type="OrthoDB" id="439993at2759"/>
<dbReference type="Gene3D" id="3.30.70.330">
    <property type="match status" value="2"/>
</dbReference>
<comment type="subcellular location">
    <subcellularLocation>
        <location evidence="1">Nucleus</location>
    </subcellularLocation>
</comment>
<dbReference type="InterPro" id="IPR036388">
    <property type="entry name" value="WH-like_DNA-bd_sf"/>
</dbReference>
<feature type="region of interest" description="Disordered" evidence="5">
    <location>
        <begin position="343"/>
        <end position="386"/>
    </location>
</feature>
<organism evidence="8 9">
    <name type="scientific">Podila minutissima</name>
    <dbReference type="NCBI Taxonomy" id="64525"/>
    <lineage>
        <taxon>Eukaryota</taxon>
        <taxon>Fungi</taxon>
        <taxon>Fungi incertae sedis</taxon>
        <taxon>Mucoromycota</taxon>
        <taxon>Mortierellomycotina</taxon>
        <taxon>Mortierellomycetes</taxon>
        <taxon>Mortierellales</taxon>
        <taxon>Mortierellaceae</taxon>
        <taxon>Podila</taxon>
    </lineage>
</organism>
<dbReference type="EMBL" id="JAAAUY010000520">
    <property type="protein sequence ID" value="KAF9328927.1"/>
    <property type="molecule type" value="Genomic_DNA"/>
</dbReference>
<dbReference type="AlphaFoldDB" id="A0A9P5VKB2"/>
<dbReference type="GO" id="GO:0005634">
    <property type="term" value="C:nucleus"/>
    <property type="evidence" value="ECO:0007669"/>
    <property type="project" value="UniProtKB-SubCell"/>
</dbReference>